<dbReference type="Proteomes" id="UP000246702">
    <property type="component" value="Unassembled WGS sequence"/>
</dbReference>
<dbReference type="GeneID" id="37115665"/>
<keyword evidence="2" id="KW-1185">Reference proteome</keyword>
<protein>
    <submittedName>
        <fullName evidence="1">Uncharacterized protein</fullName>
    </submittedName>
</protein>
<dbReference type="EMBL" id="MSFK01000044">
    <property type="protein sequence ID" value="PWY68552.1"/>
    <property type="molecule type" value="Genomic_DNA"/>
</dbReference>
<reference evidence="1 2" key="1">
    <citation type="submission" date="2016-12" db="EMBL/GenBank/DDBJ databases">
        <title>The genomes of Aspergillus section Nigri reveals drivers in fungal speciation.</title>
        <authorList>
            <consortium name="DOE Joint Genome Institute"/>
            <person name="Vesth T.C."/>
            <person name="Nybo J."/>
            <person name="Theobald S."/>
            <person name="Brandl J."/>
            <person name="Frisvad J.C."/>
            <person name="Nielsen K.F."/>
            <person name="Lyhne E.K."/>
            <person name="Kogle M.E."/>
            <person name="Kuo A."/>
            <person name="Riley R."/>
            <person name="Clum A."/>
            <person name="Nolan M."/>
            <person name="Lipzen A."/>
            <person name="Salamov A."/>
            <person name="Henrissat B."/>
            <person name="Wiebenga A."/>
            <person name="De Vries R.P."/>
            <person name="Grigoriev I.V."/>
            <person name="Mortensen U.H."/>
            <person name="Andersen M.R."/>
            <person name="Baker S.E."/>
        </authorList>
    </citation>
    <scope>NUCLEOTIDE SEQUENCE [LARGE SCALE GENOMIC DNA]</scope>
    <source>
        <strain evidence="1 2">CBS 115572</strain>
    </source>
</reference>
<comment type="caution">
    <text evidence="1">The sequence shown here is derived from an EMBL/GenBank/DDBJ whole genome shotgun (WGS) entry which is preliminary data.</text>
</comment>
<evidence type="ECO:0000313" key="2">
    <source>
        <dbReference type="Proteomes" id="UP000246702"/>
    </source>
</evidence>
<dbReference type="RefSeq" id="XP_025462215.1">
    <property type="nucleotide sequence ID" value="XM_025613522.1"/>
</dbReference>
<gene>
    <name evidence="1" type="ORF">BO94DRAFT_551047</name>
</gene>
<name>A0A317V6U3_9EURO</name>
<evidence type="ECO:0000313" key="1">
    <source>
        <dbReference type="EMBL" id="PWY68552.1"/>
    </source>
</evidence>
<dbReference type="AlphaFoldDB" id="A0A317V6U3"/>
<organism evidence="1 2">
    <name type="scientific">Aspergillus sclerotioniger CBS 115572</name>
    <dbReference type="NCBI Taxonomy" id="1450535"/>
    <lineage>
        <taxon>Eukaryota</taxon>
        <taxon>Fungi</taxon>
        <taxon>Dikarya</taxon>
        <taxon>Ascomycota</taxon>
        <taxon>Pezizomycotina</taxon>
        <taxon>Eurotiomycetes</taxon>
        <taxon>Eurotiomycetidae</taxon>
        <taxon>Eurotiales</taxon>
        <taxon>Aspergillaceae</taxon>
        <taxon>Aspergillus</taxon>
        <taxon>Aspergillus subgen. Circumdati</taxon>
    </lineage>
</organism>
<accession>A0A317V6U3</accession>
<proteinExistence type="predicted"/>
<sequence length="188" mass="21148">MAVMRDHPLDVGADIFSILALEHGHVLLWEPVIFAGLAGVLTPNQAETPTRLCFKFQLSCMMLGKGALAEEETPSRVMTLGVKFNTHTKRLLAFHQISVGSRGRCRFALTEHNKEPPVQDANNATWWDRPRHRDNFGKTLDLLSTPQTPDRQGVFPYLIAVNVEADLFEKKNLPSMANEKTYFGVFDL</sequence>